<comment type="caution">
    <text evidence="4">The sequence shown here is derived from an EMBL/GenBank/DDBJ whole genome shotgun (WGS) entry which is preliminary data.</text>
</comment>
<dbReference type="EMBL" id="VDEP01000449">
    <property type="protein sequence ID" value="KAA1078619.1"/>
    <property type="molecule type" value="Genomic_DNA"/>
</dbReference>
<dbReference type="InterPro" id="IPR052587">
    <property type="entry name" value="TELO2-interacting_protein_1"/>
</dbReference>
<evidence type="ECO:0000313" key="5">
    <source>
        <dbReference type="Proteomes" id="UP000325313"/>
    </source>
</evidence>
<dbReference type="Gene3D" id="1.25.10.10">
    <property type="entry name" value="Leucine-rich Repeat Variant"/>
    <property type="match status" value="1"/>
</dbReference>
<dbReference type="Pfam" id="PF24181">
    <property type="entry name" value="TPR_TTI1_C"/>
    <property type="match status" value="1"/>
</dbReference>
<dbReference type="InterPro" id="IPR057567">
    <property type="entry name" value="TPR_TTI1_C"/>
</dbReference>
<dbReference type="Proteomes" id="UP000325313">
    <property type="component" value="Unassembled WGS sequence"/>
</dbReference>
<evidence type="ECO:0000259" key="3">
    <source>
        <dbReference type="Pfam" id="PF24181"/>
    </source>
</evidence>
<dbReference type="PANTHER" id="PTHR18460:SF3">
    <property type="entry name" value="TELO2-INTERACTING PROTEIN 1 HOMOLOG"/>
    <property type="match status" value="1"/>
</dbReference>
<feature type="domain" description="TTI1 C-terminal TPR" evidence="3">
    <location>
        <begin position="1075"/>
        <end position="1210"/>
    </location>
</feature>
<dbReference type="PANTHER" id="PTHR18460">
    <property type="entry name" value="TEL2 INTERACTING PROTEIN 1 TTI1 FAMILY MEMBER"/>
    <property type="match status" value="1"/>
</dbReference>
<dbReference type="SUPFAM" id="SSF48371">
    <property type="entry name" value="ARM repeat"/>
    <property type="match status" value="1"/>
</dbReference>
<evidence type="ECO:0008006" key="6">
    <source>
        <dbReference type="Google" id="ProtNLM"/>
    </source>
</evidence>
<evidence type="ECO:0000259" key="2">
    <source>
        <dbReference type="Pfam" id="PF24173"/>
    </source>
</evidence>
<evidence type="ECO:0000256" key="1">
    <source>
        <dbReference type="SAM" id="MobiDB-lite"/>
    </source>
</evidence>
<gene>
    <name evidence="4" type="ORF">PGTUg99_014814</name>
</gene>
<organism evidence="4 5">
    <name type="scientific">Puccinia graminis f. sp. tritici</name>
    <dbReference type="NCBI Taxonomy" id="56615"/>
    <lineage>
        <taxon>Eukaryota</taxon>
        <taxon>Fungi</taxon>
        <taxon>Dikarya</taxon>
        <taxon>Basidiomycota</taxon>
        <taxon>Pucciniomycotina</taxon>
        <taxon>Pucciniomycetes</taxon>
        <taxon>Pucciniales</taxon>
        <taxon>Pucciniaceae</taxon>
        <taxon>Puccinia</taxon>
    </lineage>
</organism>
<feature type="region of interest" description="Disordered" evidence="1">
    <location>
        <begin position="986"/>
        <end position="1010"/>
    </location>
</feature>
<dbReference type="Pfam" id="PF24173">
    <property type="entry name" value="TPR_TTI1_N"/>
    <property type="match status" value="1"/>
</dbReference>
<dbReference type="Pfam" id="PF21547">
    <property type="entry name" value="TTI1"/>
    <property type="match status" value="1"/>
</dbReference>
<reference evidence="4 5" key="1">
    <citation type="submission" date="2019-05" db="EMBL/GenBank/DDBJ databases">
        <title>Emergence of the Ug99 lineage of the wheat stem rust pathogen through somatic hybridization.</title>
        <authorList>
            <person name="Li F."/>
            <person name="Upadhyaya N.M."/>
            <person name="Sperschneider J."/>
            <person name="Matny O."/>
            <person name="Nguyen-Phuc H."/>
            <person name="Mago R."/>
            <person name="Raley C."/>
            <person name="Miller M.E."/>
            <person name="Silverstein K.A.T."/>
            <person name="Henningsen E."/>
            <person name="Hirsch C.D."/>
            <person name="Visser B."/>
            <person name="Pretorius Z.A."/>
            <person name="Steffenson B.J."/>
            <person name="Schwessinger B."/>
            <person name="Dodds P.N."/>
            <person name="Figueroa M."/>
        </authorList>
    </citation>
    <scope>NUCLEOTIDE SEQUENCE [LARGE SCALE GENOMIC DNA]</scope>
    <source>
        <strain evidence="4 5">Ug99</strain>
    </source>
</reference>
<protein>
    <recommendedName>
        <fullName evidence="6">TEL2-interacting protein 1</fullName>
    </recommendedName>
</protein>
<name>A0A5B0MRX7_PUCGR</name>
<dbReference type="GO" id="GO:0005737">
    <property type="term" value="C:cytoplasm"/>
    <property type="evidence" value="ECO:0007669"/>
    <property type="project" value="TreeGrafter"/>
</dbReference>
<dbReference type="InterPro" id="IPR049362">
    <property type="entry name" value="TTI1_rpt"/>
</dbReference>
<feature type="region of interest" description="Disordered" evidence="1">
    <location>
        <begin position="612"/>
        <end position="636"/>
    </location>
</feature>
<evidence type="ECO:0000313" key="4">
    <source>
        <dbReference type="EMBL" id="KAA1078619.1"/>
    </source>
</evidence>
<feature type="region of interest" description="Disordered" evidence="1">
    <location>
        <begin position="1047"/>
        <end position="1077"/>
    </location>
</feature>
<feature type="compositionally biased region" description="Low complexity" evidence="1">
    <location>
        <begin position="381"/>
        <end position="393"/>
    </location>
</feature>
<dbReference type="InterPro" id="IPR011989">
    <property type="entry name" value="ARM-like"/>
</dbReference>
<dbReference type="InterPro" id="IPR016024">
    <property type="entry name" value="ARM-type_fold"/>
</dbReference>
<feature type="domain" description="TTI1 N-terminal TPR" evidence="2">
    <location>
        <begin position="280"/>
        <end position="456"/>
    </location>
</feature>
<sequence>MTITMTINGLSSSSKTPELIKNGEIKHQPTHPLAKLDQAMLFKQIKPLTVPIIGMLPIKNPTHSLQLLPVLASIKAIVLNHSQPDLITPPMIHYIFFPIEQIYHQINLQSLSESCLNQVLELSSLLVRAAKLHEPNALWTSKETLIINSILPILIQNTGSNESNEEKKSPAWKPARSDESASLALDLMIAILYPHFPNQARPSLNLDNLYQNPPTLPSLSAYLLRFLFQHLVDILNTLYQIYANPKQSQPSGNRARNTIQLIRLGLLRLSSSNISGGNGVDILSTFLPSITSKLTQLACLLAQRRQSSELLSSTLHTIEWLLVECLDDDLPDVQELLGDCQLQLVDCEPDLDQPSQSDIYSQVLEIASDWKLGQSQATRTPSQAAAKSSPPASRHSTDSQEILVKRDRSWLRMTSAKISIVLQRLSPCLDTHTSPIVREAWVHLCSRLLERTSVVMRLRSCSTENSGSHPDDGEKEGFAVILEALISVQSNRNLDASHDKICSSLANVTRSSPLASVQVLVHFIRTNLRSLSNLLVKQVSGQDDEITHLSSRITSSLNIIIELIAHQTRPTRFYQSCHDFFDLGEFQDLLTSILCRVQLVMPKVLDSQPDRLLPSGACSTPDRPRGQSKHQLDPAPLPSTFPNLSVKNIFHYNCITALEELVRTISRLVLHLSCLTSESSIKISEIVYFDKLLQLTTTTKGAKPLDVQQSCLQLNALWTFGESIRASKSISADDRYRTRFGRIEIFCLQGLKKLLDISESHRIEGGQTAEEANDSSSEMVAVNQALDNLSVTKYLRGNDQLLELERLKPTSLSRESDELIENDNFQSLRTCLILRLIASLGYVFEGNFQANLSWVLYYVLAQLGSLNPYVNQHAMATVSELALYCGYASVANMLEDNSDYLTHMVSHQLLPHQYDMQAPFVLEHLIRLVGLRAMLPLVEQILLHDFFELLDDYHGYDLMCEQIISVFRCVMNLMNKETAFEQAQHRLDAPTRGDNGGTDAKSTRQSENPIDEVFEIEQQLASVRWALAGPPTDLSTDLEHFKTLQAARAKRQEIQRAPPASSSPEKNPRKPFGELDEHPSVAESVADGNEKESPPPPLTGYQRIAAELMSKSANFLTHSSANVRLGVSLLINDAIPILGSTSLNPHESSLLPVIQRFWTIILSRLDDDRTAIETLSLLKSLCQHVGTFMSRRLVNEIWPRMRRLIESNETSGRVRQAAIDTLVAIVSSAEHINWKENFVWEIIQCLFTVQARSKSKSIQAVDQILDRLSAKGFRGSVLVARRAALGLIVGMEFMAPDLD</sequence>
<dbReference type="InterPro" id="IPR057566">
    <property type="entry name" value="TPR_TTI1_N"/>
</dbReference>
<accession>A0A5B0MRX7</accession>
<feature type="compositionally biased region" description="Basic and acidic residues" evidence="1">
    <location>
        <begin position="1066"/>
        <end position="1077"/>
    </location>
</feature>
<feature type="region of interest" description="Disordered" evidence="1">
    <location>
        <begin position="377"/>
        <end position="400"/>
    </location>
</feature>
<proteinExistence type="predicted"/>